<sequence>MGRGNKIRLIEGPYSIIEDFLETLLEYTKALHILPPNIKLNDHQLEHIRTQYYPSQAREALSVIRDLSTESDANDRLKRWAIGVAQLLCGSGADTPVTVEQQLLITELLIEVAGDAAVVQDVLINAVIDVLRMHTAIDSELGGQLATGQTFLENFDFRDCIEHL</sequence>
<reference evidence="1 2" key="1">
    <citation type="submission" date="2008-07" db="EMBL/GenBank/DDBJ databases">
        <authorList>
            <person name="El-Sayed N."/>
            <person name="Caler E."/>
            <person name="Inman J."/>
            <person name="Amedeo P."/>
            <person name="Hass B."/>
            <person name="Wortman J."/>
        </authorList>
    </citation>
    <scope>NUCLEOTIDE SEQUENCE [LARGE SCALE GENOMIC DNA]</scope>
    <source>
        <strain evidence="2">ATCC 50983 / TXsc</strain>
    </source>
</reference>
<gene>
    <name evidence="1" type="ORF">Pmar_PMAR003267</name>
</gene>
<dbReference type="Proteomes" id="UP000007800">
    <property type="component" value="Unassembled WGS sequence"/>
</dbReference>
<evidence type="ECO:0000313" key="2">
    <source>
        <dbReference type="Proteomes" id="UP000007800"/>
    </source>
</evidence>
<organism evidence="2">
    <name type="scientific">Perkinsus marinus (strain ATCC 50983 / TXsc)</name>
    <dbReference type="NCBI Taxonomy" id="423536"/>
    <lineage>
        <taxon>Eukaryota</taxon>
        <taxon>Sar</taxon>
        <taxon>Alveolata</taxon>
        <taxon>Perkinsozoa</taxon>
        <taxon>Perkinsea</taxon>
        <taxon>Perkinsida</taxon>
        <taxon>Perkinsidae</taxon>
        <taxon>Perkinsus</taxon>
    </lineage>
</organism>
<dbReference type="GeneID" id="9064042"/>
<dbReference type="InParanoid" id="C5L5Q0"/>
<evidence type="ECO:0000313" key="1">
    <source>
        <dbReference type="EMBL" id="EER07947.1"/>
    </source>
</evidence>
<dbReference type="AlphaFoldDB" id="C5L5Q0"/>
<accession>C5L5Q0</accession>
<protein>
    <submittedName>
        <fullName evidence="1">Uncharacterized protein</fullName>
    </submittedName>
</protein>
<dbReference type="OrthoDB" id="433200at2759"/>
<keyword evidence="2" id="KW-1185">Reference proteome</keyword>
<proteinExistence type="predicted"/>
<dbReference type="RefSeq" id="XP_002776131.1">
    <property type="nucleotide sequence ID" value="XM_002776085.1"/>
</dbReference>
<dbReference type="EMBL" id="GG679448">
    <property type="protein sequence ID" value="EER07947.1"/>
    <property type="molecule type" value="Genomic_DNA"/>
</dbReference>
<name>C5L5Q0_PERM5</name>